<dbReference type="AlphaFoldDB" id="A0A259TVW7"/>
<dbReference type="InParanoid" id="A0A259TVW7"/>
<proteinExistence type="predicted"/>
<feature type="chain" id="PRO_5012017221" evidence="1">
    <location>
        <begin position="18"/>
        <end position="294"/>
    </location>
</feature>
<sequence length="294" mass="31204">MLRLAVFLLLASGAAQAQEAFTFADPSDCAYIACGDGGPCYLDPRDVSAPEALALLAEPAPPYRLEDLSDRIAASGDGAFVAPLLALADGQAGVDGDLDALIRQQDHAFYAFRAASGLGAPREAFARRAADFSRPVVAAAAIRALALDPQEAELDSLRAASGEVDLGQSPAHALAASALTHYTASLLARQRYETLRSINGRLNYILWGPREGWRVHALRDLHAEDSRRVDLAILSYQVGTAGNGGPPAPSRSLACEQTEIEAYARERQALYLLLEAPPSLVPPFRAPEAEGDES</sequence>
<evidence type="ECO:0000313" key="3">
    <source>
        <dbReference type="Proteomes" id="UP000216446"/>
    </source>
</evidence>
<gene>
    <name evidence="2" type="ORF">BSZ36_01845</name>
</gene>
<evidence type="ECO:0000313" key="2">
    <source>
        <dbReference type="EMBL" id="OZC01840.1"/>
    </source>
</evidence>
<dbReference type="RefSeq" id="WP_094545460.1">
    <property type="nucleotide sequence ID" value="NZ_MQWB01000001.1"/>
</dbReference>
<protein>
    <submittedName>
        <fullName evidence="2">Uncharacterized protein</fullName>
    </submittedName>
</protein>
<accession>A0A259TVW7</accession>
<feature type="signal peptide" evidence="1">
    <location>
        <begin position="1"/>
        <end position="17"/>
    </location>
</feature>
<dbReference type="EMBL" id="MQWB01000001">
    <property type="protein sequence ID" value="OZC01840.1"/>
    <property type="molecule type" value="Genomic_DNA"/>
</dbReference>
<comment type="caution">
    <text evidence="2">The sequence shown here is derived from an EMBL/GenBank/DDBJ whole genome shotgun (WGS) entry which is preliminary data.</text>
</comment>
<organism evidence="2 3">
    <name type="scientific">Rubricoccus marinus</name>
    <dbReference type="NCBI Taxonomy" id="716817"/>
    <lineage>
        <taxon>Bacteria</taxon>
        <taxon>Pseudomonadati</taxon>
        <taxon>Rhodothermota</taxon>
        <taxon>Rhodothermia</taxon>
        <taxon>Rhodothermales</taxon>
        <taxon>Rubricoccaceae</taxon>
        <taxon>Rubricoccus</taxon>
    </lineage>
</organism>
<reference evidence="2 3" key="1">
    <citation type="submission" date="2016-11" db="EMBL/GenBank/DDBJ databases">
        <title>Study of marine rhodopsin-containing bacteria.</title>
        <authorList>
            <person name="Yoshizawa S."/>
            <person name="Kumagai Y."/>
            <person name="Kogure K."/>
        </authorList>
    </citation>
    <scope>NUCLEOTIDE SEQUENCE [LARGE SCALE GENOMIC DNA]</scope>
    <source>
        <strain evidence="2 3">SG-29</strain>
    </source>
</reference>
<keyword evidence="3" id="KW-1185">Reference proteome</keyword>
<evidence type="ECO:0000256" key="1">
    <source>
        <dbReference type="SAM" id="SignalP"/>
    </source>
</evidence>
<dbReference type="Proteomes" id="UP000216446">
    <property type="component" value="Unassembled WGS sequence"/>
</dbReference>
<name>A0A259TVW7_9BACT</name>
<keyword evidence="1" id="KW-0732">Signal</keyword>